<dbReference type="PANTHER" id="PTHR37984">
    <property type="entry name" value="PROTEIN CBG26694"/>
    <property type="match status" value="1"/>
</dbReference>
<reference evidence="1 2" key="1">
    <citation type="submission" date="2023-02" db="EMBL/GenBank/DDBJ databases">
        <title>LHISI_Scaffold_Assembly.</title>
        <authorList>
            <person name="Stuart O.P."/>
            <person name="Cleave R."/>
            <person name="Magrath M.J.L."/>
            <person name="Mikheyev A.S."/>
        </authorList>
    </citation>
    <scope>NUCLEOTIDE SEQUENCE [LARGE SCALE GENOMIC DNA]</scope>
    <source>
        <strain evidence="1">Daus_M_001</strain>
        <tissue evidence="1">Leg muscle</tissue>
    </source>
</reference>
<keyword evidence="2" id="KW-1185">Reference proteome</keyword>
<dbReference type="InterPro" id="IPR050951">
    <property type="entry name" value="Retrovirus_Pol_polyprotein"/>
</dbReference>
<accession>A0ABQ9H5L7</accession>
<sequence length="258" mass="29345">MAKQTQNSKVGAYSVKLPSRLWERVFTDAYGSLHRSNNGKNCILILVDGFSKYALLLLLCDMKAVDIVKAFLNRVWKVFGCTKQLTCAEHVFFNHVFNHVITSPYYPCHSLVERLNKNVEIALNENLPELNLASISVLHSATGYLPSKNFNWGGNSHFLCSIRKTCLNVYKARRNVESKYNSDRVTNNYQVGDLVACHHYAHSKKAEHFSLKLTILYVGPYKILRFIGPITDLLGDPENDFILKRQIKLFCSPSPNDS</sequence>
<dbReference type="EMBL" id="JARBHB010000007">
    <property type="protein sequence ID" value="KAJ8879568.1"/>
    <property type="molecule type" value="Genomic_DNA"/>
</dbReference>
<proteinExistence type="predicted"/>
<gene>
    <name evidence="1" type="ORF">PR048_020176</name>
</gene>
<evidence type="ECO:0008006" key="3">
    <source>
        <dbReference type="Google" id="ProtNLM"/>
    </source>
</evidence>
<evidence type="ECO:0000313" key="2">
    <source>
        <dbReference type="Proteomes" id="UP001159363"/>
    </source>
</evidence>
<name>A0ABQ9H5L7_9NEOP</name>
<dbReference type="Proteomes" id="UP001159363">
    <property type="component" value="Chromosome 6"/>
</dbReference>
<organism evidence="1 2">
    <name type="scientific">Dryococelus australis</name>
    <dbReference type="NCBI Taxonomy" id="614101"/>
    <lineage>
        <taxon>Eukaryota</taxon>
        <taxon>Metazoa</taxon>
        <taxon>Ecdysozoa</taxon>
        <taxon>Arthropoda</taxon>
        <taxon>Hexapoda</taxon>
        <taxon>Insecta</taxon>
        <taxon>Pterygota</taxon>
        <taxon>Neoptera</taxon>
        <taxon>Polyneoptera</taxon>
        <taxon>Phasmatodea</taxon>
        <taxon>Verophasmatodea</taxon>
        <taxon>Anareolatae</taxon>
        <taxon>Phasmatidae</taxon>
        <taxon>Eurycanthinae</taxon>
        <taxon>Dryococelus</taxon>
    </lineage>
</organism>
<dbReference type="SUPFAM" id="SSF53098">
    <property type="entry name" value="Ribonuclease H-like"/>
    <property type="match status" value="1"/>
</dbReference>
<dbReference type="InterPro" id="IPR036397">
    <property type="entry name" value="RNaseH_sf"/>
</dbReference>
<evidence type="ECO:0000313" key="1">
    <source>
        <dbReference type="EMBL" id="KAJ8879568.1"/>
    </source>
</evidence>
<dbReference type="InterPro" id="IPR012337">
    <property type="entry name" value="RNaseH-like_sf"/>
</dbReference>
<dbReference type="Gene3D" id="3.30.420.10">
    <property type="entry name" value="Ribonuclease H-like superfamily/Ribonuclease H"/>
    <property type="match status" value="1"/>
</dbReference>
<protein>
    <recommendedName>
        <fullName evidence="3">Integrase catalytic domain-containing protein</fullName>
    </recommendedName>
</protein>
<comment type="caution">
    <text evidence="1">The sequence shown here is derived from an EMBL/GenBank/DDBJ whole genome shotgun (WGS) entry which is preliminary data.</text>
</comment>
<dbReference type="PANTHER" id="PTHR37984:SF5">
    <property type="entry name" value="PROTEIN NYNRIN-LIKE"/>
    <property type="match status" value="1"/>
</dbReference>